<accession>A0A167FG84</accession>
<sequence length="160" mass="17955">MFSPRVLRLLGQSQKCRHHSTGTLRAMTHIQKSSQLPHVEPGKPFEVSKVIGDSMFPSLDKVSASDLVLKKLSNDQGKAWYTITRTRSGLLPVYSDIKADGSVKTVIRRIEGDVSQLRNDIKLALGISKHDIYIKDTSKQIVIRGDYVSHVKQILQKAEF</sequence>
<gene>
    <name evidence="7" type="primary">IMG2</name>
    <name evidence="7" type="ORF">AWJ20_2885</name>
</gene>
<dbReference type="Proteomes" id="UP000189580">
    <property type="component" value="Chromosome b"/>
</dbReference>
<evidence type="ECO:0000256" key="3">
    <source>
        <dbReference type="ARBA" id="ARBA00022980"/>
    </source>
</evidence>
<dbReference type="Gene3D" id="3.30.780.10">
    <property type="entry name" value="SUI1-like domain"/>
    <property type="match status" value="1"/>
</dbReference>
<dbReference type="GO" id="GO:0003735">
    <property type="term" value="F:structural constituent of ribosome"/>
    <property type="evidence" value="ECO:0007669"/>
    <property type="project" value="InterPro"/>
</dbReference>
<keyword evidence="4" id="KW-0496">Mitochondrion</keyword>
<keyword evidence="8" id="KW-1185">Reference proteome</keyword>
<dbReference type="InterPro" id="IPR007740">
    <property type="entry name" value="Ribosomal_mL49"/>
</dbReference>
<evidence type="ECO:0000256" key="5">
    <source>
        <dbReference type="ARBA" id="ARBA00023274"/>
    </source>
</evidence>
<evidence type="ECO:0000256" key="4">
    <source>
        <dbReference type="ARBA" id="ARBA00023128"/>
    </source>
</evidence>
<evidence type="ECO:0000256" key="2">
    <source>
        <dbReference type="ARBA" id="ARBA00005677"/>
    </source>
</evidence>
<protein>
    <recommendedName>
        <fullName evidence="6">Large ribosomal subunit protein mL49</fullName>
    </recommendedName>
</protein>
<dbReference type="GO" id="GO:0005762">
    <property type="term" value="C:mitochondrial large ribosomal subunit"/>
    <property type="evidence" value="ECO:0007669"/>
    <property type="project" value="TreeGrafter"/>
</dbReference>
<dbReference type="GO" id="GO:0006412">
    <property type="term" value="P:translation"/>
    <property type="evidence" value="ECO:0007669"/>
    <property type="project" value="InterPro"/>
</dbReference>
<reference evidence="7 8" key="1">
    <citation type="submission" date="2016-02" db="EMBL/GenBank/DDBJ databases">
        <title>Complete genome sequence and transcriptome regulation of the pentose utilising yeast Sugiyamaella lignohabitans.</title>
        <authorList>
            <person name="Bellasio M."/>
            <person name="Peymann A."/>
            <person name="Valli M."/>
            <person name="Sipitzky M."/>
            <person name="Graf A."/>
            <person name="Sauer M."/>
            <person name="Marx H."/>
            <person name="Mattanovich D."/>
        </authorList>
    </citation>
    <scope>NUCLEOTIDE SEQUENCE [LARGE SCALE GENOMIC DNA]</scope>
    <source>
        <strain evidence="7 8">CBS 10342</strain>
    </source>
</reference>
<dbReference type="EMBL" id="CP014503">
    <property type="protein sequence ID" value="ANB15259.1"/>
    <property type="molecule type" value="Genomic_DNA"/>
</dbReference>
<dbReference type="OrthoDB" id="19439at2759"/>
<dbReference type="KEGG" id="slb:AWJ20_2885"/>
<dbReference type="RefSeq" id="XP_018737736.1">
    <property type="nucleotide sequence ID" value="XM_018879859.1"/>
</dbReference>
<dbReference type="PANTHER" id="PTHR13477:SF0">
    <property type="entry name" value="LARGE RIBOSOMAL SUBUNIT PROTEIN ML49"/>
    <property type="match status" value="1"/>
</dbReference>
<comment type="similarity">
    <text evidence="2">Belongs to the mitochondrion-specific ribosomal protein mL49 family.</text>
</comment>
<evidence type="ECO:0000313" key="7">
    <source>
        <dbReference type="EMBL" id="ANB15259.1"/>
    </source>
</evidence>
<evidence type="ECO:0000313" key="8">
    <source>
        <dbReference type="Proteomes" id="UP000189580"/>
    </source>
</evidence>
<organism evidence="7 8">
    <name type="scientific">Sugiyamaella lignohabitans</name>
    <dbReference type="NCBI Taxonomy" id="796027"/>
    <lineage>
        <taxon>Eukaryota</taxon>
        <taxon>Fungi</taxon>
        <taxon>Dikarya</taxon>
        <taxon>Ascomycota</taxon>
        <taxon>Saccharomycotina</taxon>
        <taxon>Dipodascomycetes</taxon>
        <taxon>Dipodascales</taxon>
        <taxon>Trichomonascaceae</taxon>
        <taxon>Sugiyamaella</taxon>
    </lineage>
</organism>
<dbReference type="AlphaFoldDB" id="A0A167FG84"/>
<dbReference type="Pfam" id="PF05046">
    <property type="entry name" value="Img2"/>
    <property type="match status" value="1"/>
</dbReference>
<evidence type="ECO:0000256" key="6">
    <source>
        <dbReference type="ARBA" id="ARBA00035191"/>
    </source>
</evidence>
<name>A0A167FG84_9ASCO</name>
<dbReference type="PANTHER" id="PTHR13477">
    <property type="entry name" value="MITOCHONDRIAL 39S RIBOSOMAL PROTEIN L49"/>
    <property type="match status" value="1"/>
</dbReference>
<comment type="subcellular location">
    <subcellularLocation>
        <location evidence="1">Mitochondrion</location>
    </subcellularLocation>
</comment>
<dbReference type="GeneID" id="30034845"/>
<keyword evidence="3 7" id="KW-0689">Ribosomal protein</keyword>
<keyword evidence="5" id="KW-0687">Ribonucleoprotein</keyword>
<proteinExistence type="inferred from homology"/>
<evidence type="ECO:0000256" key="1">
    <source>
        <dbReference type="ARBA" id="ARBA00004173"/>
    </source>
</evidence>